<keyword evidence="1" id="KW-0175">Coiled coil</keyword>
<comment type="caution">
    <text evidence="4">The sequence shown here is derived from an EMBL/GenBank/DDBJ whole genome shotgun (WGS) entry which is preliminary data.</text>
</comment>
<keyword evidence="5" id="KW-1185">Reference proteome</keyword>
<feature type="compositionally biased region" description="Low complexity" evidence="2">
    <location>
        <begin position="122"/>
        <end position="131"/>
    </location>
</feature>
<name>A0AAV7JF82_9METZ</name>
<dbReference type="GO" id="GO:0003676">
    <property type="term" value="F:nucleic acid binding"/>
    <property type="evidence" value="ECO:0007669"/>
    <property type="project" value="InterPro"/>
</dbReference>
<accession>A0AAV7JF82</accession>
<dbReference type="Pfam" id="PF00621">
    <property type="entry name" value="RhoGEF"/>
    <property type="match status" value="1"/>
</dbReference>
<feature type="domain" description="DH" evidence="3">
    <location>
        <begin position="351"/>
        <end position="424"/>
    </location>
</feature>
<protein>
    <submittedName>
        <fullName evidence="4">Transposase</fullName>
    </submittedName>
</protein>
<dbReference type="InterPro" id="IPR052709">
    <property type="entry name" value="Transposase-MT_Hybrid"/>
</dbReference>
<feature type="region of interest" description="Disordered" evidence="2">
    <location>
        <begin position="265"/>
        <end position="290"/>
    </location>
</feature>
<dbReference type="PANTHER" id="PTHR46060">
    <property type="entry name" value="MARINER MOS1 TRANSPOSASE-LIKE PROTEIN"/>
    <property type="match status" value="1"/>
</dbReference>
<dbReference type="GO" id="GO:0005085">
    <property type="term" value="F:guanyl-nucleotide exchange factor activity"/>
    <property type="evidence" value="ECO:0007669"/>
    <property type="project" value="InterPro"/>
</dbReference>
<dbReference type="PANTHER" id="PTHR46060:SF1">
    <property type="entry name" value="MARINER MOS1 TRANSPOSASE-LIKE PROTEIN"/>
    <property type="match status" value="1"/>
</dbReference>
<feature type="compositionally biased region" description="Polar residues" evidence="2">
    <location>
        <begin position="265"/>
        <end position="280"/>
    </location>
</feature>
<dbReference type="InterPro" id="IPR035899">
    <property type="entry name" value="DBL_dom_sf"/>
</dbReference>
<dbReference type="Gene3D" id="1.20.900.10">
    <property type="entry name" value="Dbl homology (DH) domain"/>
    <property type="match status" value="1"/>
</dbReference>
<evidence type="ECO:0000259" key="3">
    <source>
        <dbReference type="Pfam" id="PF00621"/>
    </source>
</evidence>
<dbReference type="Proteomes" id="UP001165289">
    <property type="component" value="Unassembled WGS sequence"/>
</dbReference>
<evidence type="ECO:0000256" key="1">
    <source>
        <dbReference type="SAM" id="Coils"/>
    </source>
</evidence>
<dbReference type="SUPFAM" id="SSF48065">
    <property type="entry name" value="DBL homology domain (DH-domain)"/>
    <property type="match status" value="1"/>
</dbReference>
<dbReference type="Gene3D" id="3.30.420.10">
    <property type="entry name" value="Ribonuclease H-like superfamily/Ribonuclease H"/>
    <property type="match status" value="1"/>
</dbReference>
<evidence type="ECO:0000256" key="2">
    <source>
        <dbReference type="SAM" id="MobiDB-lite"/>
    </source>
</evidence>
<feature type="region of interest" description="Disordered" evidence="2">
    <location>
        <begin position="1"/>
        <end position="24"/>
    </location>
</feature>
<reference evidence="4 5" key="1">
    <citation type="journal article" date="2023" name="BMC Biol.">
        <title>The compact genome of the sponge Oopsacas minuta (Hexactinellida) is lacking key metazoan core genes.</title>
        <authorList>
            <person name="Santini S."/>
            <person name="Schenkelaars Q."/>
            <person name="Jourda C."/>
            <person name="Duchesne M."/>
            <person name="Belahbib H."/>
            <person name="Rocher C."/>
            <person name="Selva M."/>
            <person name="Riesgo A."/>
            <person name="Vervoort M."/>
            <person name="Leys S.P."/>
            <person name="Kodjabachian L."/>
            <person name="Le Bivic A."/>
            <person name="Borchiellini C."/>
            <person name="Claverie J.M."/>
            <person name="Renard E."/>
        </authorList>
    </citation>
    <scope>NUCLEOTIDE SEQUENCE [LARGE SCALE GENOMIC DNA]</scope>
    <source>
        <strain evidence="4">SPO-2</strain>
    </source>
</reference>
<feature type="region of interest" description="Disordered" evidence="2">
    <location>
        <begin position="117"/>
        <end position="179"/>
    </location>
</feature>
<evidence type="ECO:0000313" key="4">
    <source>
        <dbReference type="EMBL" id="KAI6647395.1"/>
    </source>
</evidence>
<dbReference type="InterPro" id="IPR000219">
    <property type="entry name" value="DH_dom"/>
</dbReference>
<evidence type="ECO:0000313" key="5">
    <source>
        <dbReference type="Proteomes" id="UP001165289"/>
    </source>
</evidence>
<dbReference type="AlphaFoldDB" id="A0AAV7JF82"/>
<proteinExistence type="predicted"/>
<organism evidence="4 5">
    <name type="scientific">Oopsacas minuta</name>
    <dbReference type="NCBI Taxonomy" id="111878"/>
    <lineage>
        <taxon>Eukaryota</taxon>
        <taxon>Metazoa</taxon>
        <taxon>Porifera</taxon>
        <taxon>Hexactinellida</taxon>
        <taxon>Hexasterophora</taxon>
        <taxon>Lyssacinosida</taxon>
        <taxon>Leucopsacidae</taxon>
        <taxon>Oopsacas</taxon>
    </lineage>
</organism>
<feature type="coiled-coil region" evidence="1">
    <location>
        <begin position="192"/>
        <end position="258"/>
    </location>
</feature>
<sequence length="735" mass="83477">MGSSGGPIPKRIAPPPPANQNPLSVDVTQSLCNMRQRTNQNAELQLQNRLLLHPNPSLIEEQIRLSPPLTPPNRPHPFWMVKSNNEDINLFPNIPQLSPVAKKSDFSPNIKKVNTHKKVTIRSRSLGSCSSDDSRKSPIDLESTEDPFTRGEQRASRRRTANGLTSSSSPVSSTQQRHFPQSEIDLNEYYGDIELQQQINEIERKLEVEERMHSCLQTMLQVVTGCDAAKEEQLEVRQVACEHEIQDLQNKLQILKGEKDTIFTDQVNESPNFSSPYSTPKRSKNGSPDRVMQPIAAIDTQLEAEERVLIGLESQLEIPLDPVVGKRDIPSATIVTSQDPRLTRLEHRQYVLDEIVRTERDFSKHMYLTCTYVVQACRDANISQMEINILFRNMEAISKVSEVLLVGLEDTLRNVIEKQTIATTEEFMASKSNEFLLEQRAYIKIRSLLGDTPRNIHQDLVQLYGGEACSESTVKKWSLRFREGRVSVEDDPRMGQPIIATTENNIALVAEMCDSDPHITIEQLATSLTLSMGSVHAILTKHLDVDKIFRANSQRTEQGMDCKREFSPSTTKTGSLGHQSNVHHIFDAHGPVCQICTPKGQTVTEHFYATVVLPEIENHYIERRPATGLRGIKILHDNARPHKSKEVKEKIASIGLEELKHPPYSSDLAPCDFWLSDGLKKHLAGTVFGERMQIGRAIQRYLRDIRQEEYKKTFFKWIERLKLVVEHKGDYFEHL</sequence>
<gene>
    <name evidence="4" type="ORF">LOD99_12391</name>
</gene>
<dbReference type="InterPro" id="IPR036397">
    <property type="entry name" value="RNaseH_sf"/>
</dbReference>
<dbReference type="EMBL" id="JAKMXF010000343">
    <property type="protein sequence ID" value="KAI6647395.1"/>
    <property type="molecule type" value="Genomic_DNA"/>
</dbReference>